<dbReference type="GO" id="GO:0004386">
    <property type="term" value="F:helicase activity"/>
    <property type="evidence" value="ECO:0007669"/>
    <property type="project" value="UniProtKB-KW"/>
</dbReference>
<dbReference type="Gene3D" id="3.30.160.20">
    <property type="match status" value="2"/>
</dbReference>
<protein>
    <submittedName>
        <fullName evidence="4">ATP-dependent RNA helicase A</fullName>
    </submittedName>
</protein>
<dbReference type="PROSITE" id="PS50137">
    <property type="entry name" value="DS_RBD"/>
    <property type="match status" value="1"/>
</dbReference>
<dbReference type="FunFam" id="3.30.160.20:FF:000026">
    <property type="entry name" value="ATP-dependent RNA helicase A"/>
    <property type="match status" value="1"/>
</dbReference>
<sequence>MGDVTKSFLYAWCGKNKVTPCYEVKGVGSKQRQRFLCEVTVPGFDYVGVGNSTNKKDAQTNAARDFLLYLVRVGKVSQSEVPVELPAGLQTGNQGPSDLPDGGPVAPHIQLKSSDPNYPIKDNYTPCNQGFVPNYVQRVEDQKKMEEAEDLDINSGIHGNWTLDNAKSRLHQFLQCNKLNQEYKYSVVGPDHNRKACCIINTIVDKSSADYEGQGGWSDYEESEEINISLDDWIWKEIDNVPEIKTITGMPGVNPLTMQKLGANLKSLEVFEEVLNMNFWEILSTETNRCAEQEIKKEHCPSKKIDVEWFPVTVDEMKAYFTLCIMSQI</sequence>
<keyword evidence="4" id="KW-0347">Helicase</keyword>
<keyword evidence="4" id="KW-0378">Hydrolase</keyword>
<proteinExistence type="predicted"/>
<dbReference type="EMBL" id="BMAW01017198">
    <property type="protein sequence ID" value="GFT52704.1"/>
    <property type="molecule type" value="Genomic_DNA"/>
</dbReference>
<evidence type="ECO:0000256" key="2">
    <source>
        <dbReference type="SAM" id="MobiDB-lite"/>
    </source>
</evidence>
<dbReference type="GO" id="GO:0003725">
    <property type="term" value="F:double-stranded RNA binding"/>
    <property type="evidence" value="ECO:0007669"/>
    <property type="project" value="InterPro"/>
</dbReference>
<accession>A0A8X6P675</accession>
<reference evidence="4" key="1">
    <citation type="submission" date="2020-08" db="EMBL/GenBank/DDBJ databases">
        <title>Multicomponent nature underlies the extraordinary mechanical properties of spider dragline silk.</title>
        <authorList>
            <person name="Kono N."/>
            <person name="Nakamura H."/>
            <person name="Mori M."/>
            <person name="Yoshida Y."/>
            <person name="Ohtoshi R."/>
            <person name="Malay A.D."/>
            <person name="Moran D.A.P."/>
            <person name="Tomita M."/>
            <person name="Numata K."/>
            <person name="Arakawa K."/>
        </authorList>
    </citation>
    <scope>NUCLEOTIDE SEQUENCE</scope>
</reference>
<dbReference type="OrthoDB" id="6424779at2759"/>
<feature type="region of interest" description="Disordered" evidence="2">
    <location>
        <begin position="86"/>
        <end position="113"/>
    </location>
</feature>
<evidence type="ECO:0000256" key="1">
    <source>
        <dbReference type="PROSITE-ProRule" id="PRU00266"/>
    </source>
</evidence>
<keyword evidence="4" id="KW-0547">Nucleotide-binding</keyword>
<keyword evidence="1" id="KW-0694">RNA-binding</keyword>
<dbReference type="Pfam" id="PF00035">
    <property type="entry name" value="dsrm"/>
    <property type="match status" value="1"/>
</dbReference>
<dbReference type="AlphaFoldDB" id="A0A8X6P675"/>
<keyword evidence="4" id="KW-0067">ATP-binding</keyword>
<dbReference type="SUPFAM" id="SSF54768">
    <property type="entry name" value="dsRNA-binding domain-like"/>
    <property type="match status" value="2"/>
</dbReference>
<evidence type="ECO:0000313" key="4">
    <source>
        <dbReference type="EMBL" id="GFT52704.1"/>
    </source>
</evidence>
<dbReference type="CDD" id="cd19854">
    <property type="entry name" value="DSRM_DHX9_rpt1"/>
    <property type="match status" value="1"/>
</dbReference>
<feature type="domain" description="DRBM" evidence="3">
    <location>
        <begin position="4"/>
        <end position="72"/>
    </location>
</feature>
<name>A0A8X6P675_NEPPI</name>
<comment type="caution">
    <text evidence="4">The sequence shown here is derived from an EMBL/GenBank/DDBJ whole genome shotgun (WGS) entry which is preliminary data.</text>
</comment>
<keyword evidence="5" id="KW-1185">Reference proteome</keyword>
<dbReference type="SMART" id="SM00358">
    <property type="entry name" value="DSRM"/>
    <property type="match status" value="1"/>
</dbReference>
<gene>
    <name evidence="4" type="primary">Dhx9</name>
    <name evidence="4" type="ORF">NPIL_313961</name>
</gene>
<dbReference type="Proteomes" id="UP000887013">
    <property type="component" value="Unassembled WGS sequence"/>
</dbReference>
<dbReference type="InterPro" id="IPR044445">
    <property type="entry name" value="DHX9_DSRM_1"/>
</dbReference>
<evidence type="ECO:0000259" key="3">
    <source>
        <dbReference type="PROSITE" id="PS50137"/>
    </source>
</evidence>
<dbReference type="InterPro" id="IPR014720">
    <property type="entry name" value="dsRBD_dom"/>
</dbReference>
<organism evidence="4 5">
    <name type="scientific">Nephila pilipes</name>
    <name type="common">Giant wood spider</name>
    <name type="synonym">Nephila maculata</name>
    <dbReference type="NCBI Taxonomy" id="299642"/>
    <lineage>
        <taxon>Eukaryota</taxon>
        <taxon>Metazoa</taxon>
        <taxon>Ecdysozoa</taxon>
        <taxon>Arthropoda</taxon>
        <taxon>Chelicerata</taxon>
        <taxon>Arachnida</taxon>
        <taxon>Araneae</taxon>
        <taxon>Araneomorphae</taxon>
        <taxon>Entelegynae</taxon>
        <taxon>Araneoidea</taxon>
        <taxon>Nephilidae</taxon>
        <taxon>Nephila</taxon>
    </lineage>
</organism>
<evidence type="ECO:0000313" key="5">
    <source>
        <dbReference type="Proteomes" id="UP000887013"/>
    </source>
</evidence>